<proteinExistence type="predicted"/>
<dbReference type="PANTHER" id="PTHR28204:SF1">
    <property type="entry name" value="MITOCHONDRIAL DISTRIBUTION AND MORPHOLOGY PROTEIN 12"/>
    <property type="match status" value="1"/>
</dbReference>
<feature type="domain" description="SMP-LTD" evidence="10">
    <location>
        <begin position="1"/>
        <end position="222"/>
    </location>
</feature>
<dbReference type="AlphaFoldDB" id="A0A0F4YHH8"/>
<dbReference type="RefSeq" id="XP_013324182.1">
    <property type="nucleotide sequence ID" value="XM_013468728.1"/>
</dbReference>
<sequence length="222" mass="24904">GDPTVGFNEHAASSLPPHHENERVHEGPSIAAQPHRPPRHMRERRPEDFQVICHVKYAGDVKLCLTAEILLDYPMPSFVGLPLKLNITGLTFDGVAVVAYIRRRMHLCFLSPEDADALLGPEEALREREDRSPAAHNHPGAEGVDNRPRGDASASASASAASSRRRFGSLLQHIRVESEIGRKENGKQVLKNVGKVERFVLDQVRRIFEDEFVYPSYWTFLI</sequence>
<gene>
    <name evidence="11" type="ORF">T310_8491</name>
</gene>
<keyword evidence="6" id="KW-0446">Lipid-binding</keyword>
<keyword evidence="2" id="KW-0813">Transport</keyword>
<protein>
    <submittedName>
        <fullName evidence="11">Mitochondrial distribution and morphology protein 12</fullName>
    </submittedName>
</protein>
<accession>A0A0F4YHH8</accession>
<keyword evidence="5" id="KW-0445">Lipid transport</keyword>
<feature type="non-terminal residue" evidence="11">
    <location>
        <position position="1"/>
    </location>
</feature>
<dbReference type="GO" id="GO:1990456">
    <property type="term" value="P:mitochondrion-endoplasmic reticulum membrane tethering"/>
    <property type="evidence" value="ECO:0007669"/>
    <property type="project" value="TreeGrafter"/>
</dbReference>
<feature type="compositionally biased region" description="Basic and acidic residues" evidence="9">
    <location>
        <begin position="17"/>
        <end position="26"/>
    </location>
</feature>
<dbReference type="GO" id="GO:0008289">
    <property type="term" value="F:lipid binding"/>
    <property type="evidence" value="ECO:0007669"/>
    <property type="project" value="UniProtKB-KW"/>
</dbReference>
<dbReference type="EMBL" id="LASV01000612">
    <property type="protein sequence ID" value="KKA17570.1"/>
    <property type="molecule type" value="Genomic_DNA"/>
</dbReference>
<feature type="compositionally biased region" description="Low complexity" evidence="9">
    <location>
        <begin position="152"/>
        <end position="161"/>
    </location>
</feature>
<keyword evidence="7" id="KW-0496">Mitochondrion</keyword>
<dbReference type="GeneID" id="25320747"/>
<dbReference type="InterPro" id="IPR031468">
    <property type="entry name" value="SMP_LBD"/>
</dbReference>
<evidence type="ECO:0000256" key="6">
    <source>
        <dbReference type="ARBA" id="ARBA00023121"/>
    </source>
</evidence>
<keyword evidence="4" id="KW-0256">Endoplasmic reticulum</keyword>
<evidence type="ECO:0000256" key="5">
    <source>
        <dbReference type="ARBA" id="ARBA00023055"/>
    </source>
</evidence>
<keyword evidence="3" id="KW-1000">Mitochondrion outer membrane</keyword>
<keyword evidence="8" id="KW-0472">Membrane</keyword>
<dbReference type="Proteomes" id="UP000053958">
    <property type="component" value="Unassembled WGS sequence"/>
</dbReference>
<evidence type="ECO:0000256" key="7">
    <source>
        <dbReference type="ARBA" id="ARBA00023128"/>
    </source>
</evidence>
<name>A0A0F4YHH8_RASE3</name>
<feature type="region of interest" description="Disordered" evidence="9">
    <location>
        <begin position="1"/>
        <end position="44"/>
    </location>
</feature>
<reference evidence="11 12" key="1">
    <citation type="submission" date="2015-04" db="EMBL/GenBank/DDBJ databases">
        <authorList>
            <person name="Heijne W.H."/>
            <person name="Fedorova N.D."/>
            <person name="Nierman W.C."/>
            <person name="Vollebregt A.W."/>
            <person name="Zhao Z."/>
            <person name="Wu L."/>
            <person name="Kumar M."/>
            <person name="Stam H."/>
            <person name="van den Berg M.A."/>
            <person name="Pel H.J."/>
        </authorList>
    </citation>
    <scope>NUCLEOTIDE SEQUENCE [LARGE SCALE GENOMIC DNA]</scope>
    <source>
        <strain evidence="11 12">CBS 393.64</strain>
    </source>
</reference>
<evidence type="ECO:0000256" key="3">
    <source>
        <dbReference type="ARBA" id="ARBA00022787"/>
    </source>
</evidence>
<comment type="caution">
    <text evidence="11">The sequence shown here is derived from an EMBL/GenBank/DDBJ whole genome shotgun (WGS) entry which is preliminary data.</text>
</comment>
<dbReference type="PROSITE" id="PS51847">
    <property type="entry name" value="SMP"/>
    <property type="match status" value="1"/>
</dbReference>
<evidence type="ECO:0000313" key="12">
    <source>
        <dbReference type="Proteomes" id="UP000053958"/>
    </source>
</evidence>
<dbReference type="InterPro" id="IPR027532">
    <property type="entry name" value="Mdm12"/>
</dbReference>
<evidence type="ECO:0000256" key="8">
    <source>
        <dbReference type="ARBA" id="ARBA00023136"/>
    </source>
</evidence>
<feature type="region of interest" description="Disordered" evidence="9">
    <location>
        <begin position="124"/>
        <end position="161"/>
    </location>
</feature>
<evidence type="ECO:0000313" key="11">
    <source>
        <dbReference type="EMBL" id="KKA17570.1"/>
    </source>
</evidence>
<evidence type="ECO:0000259" key="10">
    <source>
        <dbReference type="PROSITE" id="PS51847"/>
    </source>
</evidence>
<evidence type="ECO:0000256" key="2">
    <source>
        <dbReference type="ARBA" id="ARBA00022448"/>
    </source>
</evidence>
<evidence type="ECO:0000256" key="1">
    <source>
        <dbReference type="ARBA" id="ARBA00004370"/>
    </source>
</evidence>
<dbReference type="GO" id="GO:0007005">
    <property type="term" value="P:mitochondrion organization"/>
    <property type="evidence" value="ECO:0007669"/>
    <property type="project" value="InterPro"/>
</dbReference>
<dbReference type="GO" id="GO:0032865">
    <property type="term" value="C:ERMES complex"/>
    <property type="evidence" value="ECO:0007669"/>
    <property type="project" value="InterPro"/>
</dbReference>
<keyword evidence="12" id="KW-1185">Reference proteome</keyword>
<dbReference type="STRING" id="1408163.A0A0F4YHH8"/>
<evidence type="ECO:0000256" key="4">
    <source>
        <dbReference type="ARBA" id="ARBA00022824"/>
    </source>
</evidence>
<organism evidence="11 12">
    <name type="scientific">Rasamsonia emersonii (strain ATCC 16479 / CBS 393.64 / IMI 116815)</name>
    <dbReference type="NCBI Taxonomy" id="1408163"/>
    <lineage>
        <taxon>Eukaryota</taxon>
        <taxon>Fungi</taxon>
        <taxon>Dikarya</taxon>
        <taxon>Ascomycota</taxon>
        <taxon>Pezizomycotina</taxon>
        <taxon>Eurotiomycetes</taxon>
        <taxon>Eurotiomycetidae</taxon>
        <taxon>Eurotiales</taxon>
        <taxon>Trichocomaceae</taxon>
        <taxon>Rasamsonia</taxon>
    </lineage>
</organism>
<feature type="compositionally biased region" description="Basic and acidic residues" evidence="9">
    <location>
        <begin position="124"/>
        <end position="133"/>
    </location>
</feature>
<dbReference type="Pfam" id="PF26544">
    <property type="entry name" value="Mdm12"/>
    <property type="match status" value="2"/>
</dbReference>
<dbReference type="OrthoDB" id="3356905at2759"/>
<dbReference type="GO" id="GO:0015914">
    <property type="term" value="P:phospholipid transport"/>
    <property type="evidence" value="ECO:0007669"/>
    <property type="project" value="TreeGrafter"/>
</dbReference>
<evidence type="ECO:0000256" key="9">
    <source>
        <dbReference type="SAM" id="MobiDB-lite"/>
    </source>
</evidence>
<dbReference type="CDD" id="cd21672">
    <property type="entry name" value="SMP_Mdm12"/>
    <property type="match status" value="1"/>
</dbReference>
<comment type="subcellular location">
    <subcellularLocation>
        <location evidence="1">Membrane</location>
    </subcellularLocation>
</comment>
<dbReference type="PANTHER" id="PTHR28204">
    <property type="entry name" value="MITOCHONDRIAL DISTRIBUTION AND MORPHOLOGY PROTEIN 12"/>
    <property type="match status" value="1"/>
</dbReference>